<dbReference type="AlphaFoldDB" id="A0A1I7UP09"/>
<evidence type="ECO:0000256" key="1">
    <source>
        <dbReference type="SAM" id="MobiDB-lite"/>
    </source>
</evidence>
<dbReference type="WBParaSite" id="Csp11.Scaffold630.g17901.t1">
    <property type="protein sequence ID" value="Csp11.Scaffold630.g17901.t1"/>
    <property type="gene ID" value="Csp11.Scaffold630.g17901"/>
</dbReference>
<organism evidence="2 3">
    <name type="scientific">Caenorhabditis tropicalis</name>
    <dbReference type="NCBI Taxonomy" id="1561998"/>
    <lineage>
        <taxon>Eukaryota</taxon>
        <taxon>Metazoa</taxon>
        <taxon>Ecdysozoa</taxon>
        <taxon>Nematoda</taxon>
        <taxon>Chromadorea</taxon>
        <taxon>Rhabditida</taxon>
        <taxon>Rhabditina</taxon>
        <taxon>Rhabditomorpha</taxon>
        <taxon>Rhabditoidea</taxon>
        <taxon>Rhabditidae</taxon>
        <taxon>Peloderinae</taxon>
        <taxon>Caenorhabditis</taxon>
    </lineage>
</organism>
<evidence type="ECO:0000313" key="2">
    <source>
        <dbReference type="Proteomes" id="UP000095282"/>
    </source>
</evidence>
<accession>A0A1I7UP09</accession>
<protein>
    <submittedName>
        <fullName evidence="3">PA28_beta domain-containing protein</fullName>
    </submittedName>
</protein>
<name>A0A1I7UP09_9PELO</name>
<dbReference type="Proteomes" id="UP000095282">
    <property type="component" value="Unplaced"/>
</dbReference>
<feature type="region of interest" description="Disordered" evidence="1">
    <location>
        <begin position="1"/>
        <end position="34"/>
    </location>
</feature>
<feature type="compositionally biased region" description="Basic and acidic residues" evidence="1">
    <location>
        <begin position="1"/>
        <end position="11"/>
    </location>
</feature>
<sequence>MSGIENSKKIEVSGGSNDTKKEISMGPMADSLPELSEKKEFATKCIALIEEHMNEFYKDVLDHVRSLQ</sequence>
<proteinExistence type="predicted"/>
<reference evidence="3" key="1">
    <citation type="submission" date="2016-11" db="UniProtKB">
        <authorList>
            <consortium name="WormBaseParasite"/>
        </authorList>
    </citation>
    <scope>IDENTIFICATION</scope>
</reference>
<keyword evidence="2" id="KW-1185">Reference proteome</keyword>
<evidence type="ECO:0000313" key="3">
    <source>
        <dbReference type="WBParaSite" id="Csp11.Scaffold630.g17901.t1"/>
    </source>
</evidence>